<accession>A0A0F8WJF0</accession>
<reference evidence="1" key="1">
    <citation type="journal article" date="2015" name="Nature">
        <title>Complex archaea that bridge the gap between prokaryotes and eukaryotes.</title>
        <authorList>
            <person name="Spang A."/>
            <person name="Saw J.H."/>
            <person name="Jorgensen S.L."/>
            <person name="Zaremba-Niedzwiedzka K."/>
            <person name="Martijn J."/>
            <person name="Lind A.E."/>
            <person name="van Eijk R."/>
            <person name="Schleper C."/>
            <person name="Guy L."/>
            <person name="Ettema T.J."/>
        </authorList>
    </citation>
    <scope>NUCLEOTIDE SEQUENCE</scope>
</reference>
<organism evidence="1">
    <name type="scientific">marine sediment metagenome</name>
    <dbReference type="NCBI Taxonomy" id="412755"/>
    <lineage>
        <taxon>unclassified sequences</taxon>
        <taxon>metagenomes</taxon>
        <taxon>ecological metagenomes</taxon>
    </lineage>
</organism>
<sequence>MSWFRFAAYRRGLLLFAFGCALATGLADGWIHTAMELLIAAFGGLEVLHLWADRRTLDRILNDEGLSVGPCIVCGGRVSRPLNAGIYHEGQHIHDGCLCDLDTSSSGTD</sequence>
<evidence type="ECO:0000313" key="1">
    <source>
        <dbReference type="EMBL" id="KKK56992.1"/>
    </source>
</evidence>
<protein>
    <submittedName>
        <fullName evidence="1">Uncharacterized protein</fullName>
    </submittedName>
</protein>
<dbReference type="EMBL" id="LAZR01064714">
    <property type="protein sequence ID" value="KKK56992.1"/>
    <property type="molecule type" value="Genomic_DNA"/>
</dbReference>
<name>A0A0F8WJF0_9ZZZZ</name>
<comment type="caution">
    <text evidence="1">The sequence shown here is derived from an EMBL/GenBank/DDBJ whole genome shotgun (WGS) entry which is preliminary data.</text>
</comment>
<proteinExistence type="predicted"/>
<dbReference type="AlphaFoldDB" id="A0A0F8WJF0"/>
<feature type="non-terminal residue" evidence="1">
    <location>
        <position position="109"/>
    </location>
</feature>
<gene>
    <name evidence="1" type="ORF">LCGC14_3058960</name>
</gene>